<evidence type="ECO:0000259" key="1">
    <source>
        <dbReference type="Pfam" id="PF06983"/>
    </source>
</evidence>
<evidence type="ECO:0000313" key="2">
    <source>
        <dbReference type="EMBL" id="KXK27297.1"/>
    </source>
</evidence>
<accession>A0A136M080</accession>
<dbReference type="Gene3D" id="3.10.180.10">
    <property type="entry name" value="2,3-Dihydroxybiphenyl 1,2-Dioxygenase, domain 1"/>
    <property type="match status" value="1"/>
</dbReference>
<dbReference type="STRING" id="1617426.TR69_WS6001000172"/>
<gene>
    <name evidence="2" type="ORF">TR69_WS6001000172</name>
</gene>
<dbReference type="PATRIC" id="fig|1617426.3.peg.167"/>
<reference evidence="2 3" key="1">
    <citation type="submission" date="2015-02" db="EMBL/GenBank/DDBJ databases">
        <title>Improved understanding of the partial-nitritation anammox process through 23 genomes representing the majority of the microbial community.</title>
        <authorList>
            <person name="Speth D.R."/>
            <person name="In T Zandt M."/>
            <person name="Guerrero Cruz S."/>
            <person name="Jetten M.S."/>
            <person name="Dutilh B.E."/>
        </authorList>
    </citation>
    <scope>NUCLEOTIDE SEQUENCE [LARGE SCALE GENOMIC DNA]</scope>
    <source>
        <strain evidence="2">OLB20</strain>
    </source>
</reference>
<proteinExistence type="predicted"/>
<dbReference type="Gene3D" id="3.30.720.110">
    <property type="match status" value="1"/>
</dbReference>
<dbReference type="Proteomes" id="UP000070457">
    <property type="component" value="Unassembled WGS sequence"/>
</dbReference>
<evidence type="ECO:0000313" key="3">
    <source>
        <dbReference type="Proteomes" id="UP000070457"/>
    </source>
</evidence>
<dbReference type="InterPro" id="IPR029068">
    <property type="entry name" value="Glyas_Bleomycin-R_OHBP_Dase"/>
</dbReference>
<feature type="domain" description="PhnB-like" evidence="1">
    <location>
        <begin position="3"/>
        <end position="123"/>
    </location>
</feature>
<dbReference type="InterPro" id="IPR028973">
    <property type="entry name" value="PhnB-like"/>
</dbReference>
<dbReference type="SUPFAM" id="SSF54593">
    <property type="entry name" value="Glyoxalase/Bleomycin resistance protein/Dihydroxybiphenyl dioxygenase"/>
    <property type="match status" value="2"/>
</dbReference>
<dbReference type="PANTHER" id="PTHR33990">
    <property type="entry name" value="PROTEIN YJDN-RELATED"/>
    <property type="match status" value="1"/>
</dbReference>
<dbReference type="AlphaFoldDB" id="A0A136M080"/>
<dbReference type="EMBL" id="JYNZ01000002">
    <property type="protein sequence ID" value="KXK27297.1"/>
    <property type="molecule type" value="Genomic_DNA"/>
</dbReference>
<sequence length="292" mass="32454">MINITPCLWFDNNAEEAVTFYTRLINGSSITLMEKHLWGEFEGRVRLAEFSLGGLPVRAFDAGPMFKFTPATSFFVEVESEEEVDRLWNALSDGAMVRMDLQKYDFSEKYGWLVDRHGLDWQIGLSNKTKISPALLFVGEQFGKAEEAMDLYTEIFPDSAVASKTLYPEGSGDAEGAVMYGTVSLAGLDLILMDAEGSHDYSFSEAFSLSVDCENQSEVDLYWDKLTAGGGKESSCGWLKDRFGVSWQVVPSVLEKLLGDPDQKKSARVMDALLEMKKLSVADLEAAYNEAD</sequence>
<name>A0A136M080_9BACT</name>
<feature type="domain" description="PhnB-like" evidence="1">
    <location>
        <begin position="130"/>
        <end position="250"/>
    </location>
</feature>
<dbReference type="Gene3D" id="3.30.720.100">
    <property type="match status" value="1"/>
</dbReference>
<comment type="caution">
    <text evidence="2">The sequence shown here is derived from an EMBL/GenBank/DDBJ whole genome shotgun (WGS) entry which is preliminary data.</text>
</comment>
<protein>
    <recommendedName>
        <fullName evidence="1">PhnB-like domain-containing protein</fullName>
    </recommendedName>
</protein>
<organism evidence="2 3">
    <name type="scientific">candidate division WS6 bacterium OLB20</name>
    <dbReference type="NCBI Taxonomy" id="1617426"/>
    <lineage>
        <taxon>Bacteria</taxon>
        <taxon>Candidatus Dojkabacteria</taxon>
    </lineage>
</organism>
<dbReference type="Pfam" id="PF06983">
    <property type="entry name" value="3-dmu-9_3-mt"/>
    <property type="match status" value="2"/>
</dbReference>
<dbReference type="CDD" id="cd06588">
    <property type="entry name" value="PhnB_like"/>
    <property type="match status" value="2"/>
</dbReference>